<evidence type="ECO:0000259" key="1">
    <source>
        <dbReference type="PROSITE" id="PS50943"/>
    </source>
</evidence>
<reference evidence="2" key="1">
    <citation type="submission" date="2021-04" db="EMBL/GenBank/DDBJ databases">
        <title>Genome based classification of Actinospica acidithermotolerans sp. nov., an actinobacterium isolated from an Indonesian hot spring.</title>
        <authorList>
            <person name="Kusuma A.B."/>
            <person name="Putra K.E."/>
            <person name="Nafisah S."/>
            <person name="Loh J."/>
            <person name="Nouioui I."/>
            <person name="Goodfellow M."/>
        </authorList>
    </citation>
    <scope>NUCLEOTIDE SEQUENCE</scope>
    <source>
        <strain evidence="2">DSM 45618</strain>
    </source>
</reference>
<comment type="caution">
    <text evidence="2">The sequence shown here is derived from an EMBL/GenBank/DDBJ whole genome shotgun (WGS) entry which is preliminary data.</text>
</comment>
<dbReference type="EMBL" id="JAGSXH010000042">
    <property type="protein sequence ID" value="MBS2964118.1"/>
    <property type="molecule type" value="Genomic_DNA"/>
</dbReference>
<dbReference type="AlphaFoldDB" id="A0A8J8BCG0"/>
<keyword evidence="3" id="KW-1185">Reference proteome</keyword>
<proteinExistence type="predicted"/>
<dbReference type="Proteomes" id="UP000677913">
    <property type="component" value="Unassembled WGS sequence"/>
</dbReference>
<dbReference type="RefSeq" id="WP_211468460.1">
    <property type="nucleotide sequence ID" value="NZ_JAGSXH010000042.1"/>
</dbReference>
<feature type="domain" description="HTH cro/C1-type" evidence="1">
    <location>
        <begin position="23"/>
        <end position="78"/>
    </location>
</feature>
<dbReference type="InterPro" id="IPR010982">
    <property type="entry name" value="Lambda_DNA-bd_dom_sf"/>
</dbReference>
<dbReference type="CDD" id="cd00093">
    <property type="entry name" value="HTH_XRE"/>
    <property type="match status" value="1"/>
</dbReference>
<evidence type="ECO:0000313" key="3">
    <source>
        <dbReference type="Proteomes" id="UP000677913"/>
    </source>
</evidence>
<dbReference type="GO" id="GO:0003677">
    <property type="term" value="F:DNA binding"/>
    <property type="evidence" value="ECO:0007669"/>
    <property type="project" value="InterPro"/>
</dbReference>
<dbReference type="PROSITE" id="PS50943">
    <property type="entry name" value="HTH_CROC1"/>
    <property type="match status" value="1"/>
</dbReference>
<name>A0A8J8BCG0_9ACTN</name>
<dbReference type="Pfam" id="PF01381">
    <property type="entry name" value="HTH_3"/>
    <property type="match status" value="1"/>
</dbReference>
<sequence length="110" mass="12085">MSSSADDSGSREGAAAHRLGAALRLRRLEMGLSQRQLARLIGLSAHSNLGDYERGQRIPPGDIVVACEQLLSVEPDYLQALRREALSERARRLCSIYDTAARPAIRRSPD</sequence>
<accession>A0A8J8BCG0</accession>
<dbReference type="SUPFAM" id="SSF47413">
    <property type="entry name" value="lambda repressor-like DNA-binding domains"/>
    <property type="match status" value="1"/>
</dbReference>
<dbReference type="SMART" id="SM00530">
    <property type="entry name" value="HTH_XRE"/>
    <property type="match status" value="1"/>
</dbReference>
<protein>
    <submittedName>
        <fullName evidence="2">Helix-turn-helix transcriptional regulator</fullName>
    </submittedName>
</protein>
<organism evidence="2 3">
    <name type="scientific">Actinocrinis puniceicyclus</name>
    <dbReference type="NCBI Taxonomy" id="977794"/>
    <lineage>
        <taxon>Bacteria</taxon>
        <taxon>Bacillati</taxon>
        <taxon>Actinomycetota</taxon>
        <taxon>Actinomycetes</taxon>
        <taxon>Catenulisporales</taxon>
        <taxon>Actinospicaceae</taxon>
        <taxon>Actinocrinis</taxon>
    </lineage>
</organism>
<dbReference type="Gene3D" id="1.10.260.40">
    <property type="entry name" value="lambda repressor-like DNA-binding domains"/>
    <property type="match status" value="1"/>
</dbReference>
<dbReference type="InterPro" id="IPR001387">
    <property type="entry name" value="Cro/C1-type_HTH"/>
</dbReference>
<evidence type="ECO:0000313" key="2">
    <source>
        <dbReference type="EMBL" id="MBS2964118.1"/>
    </source>
</evidence>
<gene>
    <name evidence="2" type="ORF">KGA66_13755</name>
</gene>